<proteinExistence type="predicted"/>
<name>A0A4Q7W1C6_9BURK</name>
<keyword evidence="2" id="KW-1185">Reference proteome</keyword>
<comment type="caution">
    <text evidence="1">The sequence shown here is derived from an EMBL/GenBank/DDBJ whole genome shotgun (WGS) entry which is preliminary data.</text>
</comment>
<evidence type="ECO:0000313" key="2">
    <source>
        <dbReference type="Proteomes" id="UP000293671"/>
    </source>
</evidence>
<dbReference type="EMBL" id="SHKP01000004">
    <property type="protein sequence ID" value="RZU02708.1"/>
    <property type="molecule type" value="Genomic_DNA"/>
</dbReference>
<dbReference type="AlphaFoldDB" id="A0A4Q7W1C6"/>
<dbReference type="SUPFAM" id="SSF52467">
    <property type="entry name" value="DHS-like NAD/FAD-binding domain"/>
    <property type="match status" value="1"/>
</dbReference>
<dbReference type="OrthoDB" id="240576at2"/>
<sequence length="419" mass="43185">MSISATAVDPHSAGDPAASAAWVCPFCPLLCHDLHPAPRADGAWQLGAATPCARADAALQSLLPLPPPAPAAIEAAARLLAGARRPLIAGLGTDVAGARALTRLADACGAVVDAGGDGALCMPRALQDRGGYSTTLAEVAERADLILTIGCAPSRAQPRFWERALGGGPRTVIQFGVDDPALAARAIRPVTVSMSLASELFSDLATLAALVAGRPVTNPPPALQWLASQLRAARYAVLVWEPAALPAQGELLVELIQRLIGTLNGATRAAGLALGGGDGLASMQQAHLWLTGLPLRTQHGPRGLEHDPWCLDADALATDAAVDAVLWVDAFGQRPLPPALLQSPLPLVLLATPQRLAALPPRAAPTFAIAVGTPGVDHGGHLFRTEFSVVQPLRALRDTTLPSVAEVVARLQAAMEPAQ</sequence>
<reference evidence="1 2" key="1">
    <citation type="submission" date="2019-02" db="EMBL/GenBank/DDBJ databases">
        <title>Genomic Encyclopedia of Type Strains, Phase IV (KMG-IV): sequencing the most valuable type-strain genomes for metagenomic binning, comparative biology and taxonomic classification.</title>
        <authorList>
            <person name="Goeker M."/>
        </authorList>
    </citation>
    <scope>NUCLEOTIDE SEQUENCE [LARGE SCALE GENOMIC DNA]</scope>
    <source>
        <strain evidence="1 2">DSM 19570</strain>
    </source>
</reference>
<organism evidence="1 2">
    <name type="scientific">Rivibacter subsaxonicus</name>
    <dbReference type="NCBI Taxonomy" id="457575"/>
    <lineage>
        <taxon>Bacteria</taxon>
        <taxon>Pseudomonadati</taxon>
        <taxon>Pseudomonadota</taxon>
        <taxon>Betaproteobacteria</taxon>
        <taxon>Burkholderiales</taxon>
        <taxon>Rivibacter</taxon>
    </lineage>
</organism>
<accession>A0A4Q7W1C6</accession>
<evidence type="ECO:0000313" key="1">
    <source>
        <dbReference type="EMBL" id="RZU02708.1"/>
    </source>
</evidence>
<dbReference type="InterPro" id="IPR029035">
    <property type="entry name" value="DHS-like_NAD/FAD-binding_dom"/>
</dbReference>
<gene>
    <name evidence="1" type="ORF">EV670_0737</name>
</gene>
<dbReference type="Gene3D" id="3.40.50.1220">
    <property type="entry name" value="TPP-binding domain"/>
    <property type="match status" value="1"/>
</dbReference>
<protein>
    <submittedName>
        <fullName evidence="1">Formylmethanofuran dehydrogenase subunit B</fullName>
    </submittedName>
</protein>
<dbReference type="RefSeq" id="WP_130430446.1">
    <property type="nucleotide sequence ID" value="NZ_SHKP01000004.1"/>
</dbReference>
<dbReference type="Proteomes" id="UP000293671">
    <property type="component" value="Unassembled WGS sequence"/>
</dbReference>